<feature type="compositionally biased region" description="Basic and acidic residues" evidence="1">
    <location>
        <begin position="97"/>
        <end position="117"/>
    </location>
</feature>
<dbReference type="EMBL" id="CAFAAD010000149">
    <property type="protein sequence ID" value="CAB4802455.1"/>
    <property type="molecule type" value="Genomic_DNA"/>
</dbReference>
<proteinExistence type="predicted"/>
<feature type="compositionally biased region" description="Basic and acidic residues" evidence="1">
    <location>
        <begin position="19"/>
        <end position="41"/>
    </location>
</feature>
<reference evidence="2" key="1">
    <citation type="submission" date="2020-05" db="EMBL/GenBank/DDBJ databases">
        <authorList>
            <person name="Chiriac C."/>
            <person name="Salcher M."/>
            <person name="Ghai R."/>
            <person name="Kavagutti S V."/>
        </authorList>
    </citation>
    <scope>NUCLEOTIDE SEQUENCE</scope>
</reference>
<evidence type="ECO:0000313" key="2">
    <source>
        <dbReference type="EMBL" id="CAB4802455.1"/>
    </source>
</evidence>
<evidence type="ECO:0000256" key="1">
    <source>
        <dbReference type="SAM" id="MobiDB-lite"/>
    </source>
</evidence>
<feature type="region of interest" description="Disordered" evidence="1">
    <location>
        <begin position="18"/>
        <end position="43"/>
    </location>
</feature>
<gene>
    <name evidence="2" type="ORF">UFOPK2969_01546</name>
</gene>
<accession>A0A6J6Y200</accession>
<sequence length="131" mass="15564">MAKQFHRTIVAVTEIATEGNDREQQKRRNNSKERRKDEDASFRPVGNEIFFEKELDAIGECLKDAKWTSRIRTNTILKVANDLSFEPNHEHGRHQKERKDGDDLEQDNKYDSEIDMPRKKRITTKHLRHLH</sequence>
<protein>
    <submittedName>
        <fullName evidence="2">Unannotated protein</fullName>
    </submittedName>
</protein>
<organism evidence="2">
    <name type="scientific">freshwater metagenome</name>
    <dbReference type="NCBI Taxonomy" id="449393"/>
    <lineage>
        <taxon>unclassified sequences</taxon>
        <taxon>metagenomes</taxon>
        <taxon>ecological metagenomes</taxon>
    </lineage>
</organism>
<name>A0A6J6Y200_9ZZZZ</name>
<feature type="region of interest" description="Disordered" evidence="1">
    <location>
        <begin position="81"/>
        <end position="131"/>
    </location>
</feature>
<dbReference type="AlphaFoldDB" id="A0A6J6Y200"/>
<feature type="compositionally biased region" description="Basic residues" evidence="1">
    <location>
        <begin position="118"/>
        <end position="131"/>
    </location>
</feature>